<feature type="transmembrane region" description="Helical" evidence="2">
    <location>
        <begin position="183"/>
        <end position="208"/>
    </location>
</feature>
<evidence type="ECO:0000259" key="3">
    <source>
        <dbReference type="Pfam" id="PF00892"/>
    </source>
</evidence>
<sequence>MEPDRGVEHDDVDGDDNGHLLAIKSPEATEQKLTGKLHNKTNIYMRKKMGEEQRRQHQQQRNNIAGGGASDDLVKVGGRHHKLATVGTVRRDGDDRSGKVRQFVVNFVVIIGVAVSWALAVQFRKSTLVIDPTHFYAPFTLVWFSTLFMTLCLPVFLLYAFVSGKNIQQEQRNALKVLHTAQGHFGILHSLLKPLLFLALWTSINYAYAQALGLISAGAASSIMSASTALVWILGWILLRERFSALKFVAVLLAMAGVVVVAMDNKFAANNLGICLAILSTVIAAFYKVLFKLCVGNASLGQVSLFMTALGVLNLVLNTMVAVVLLLLGFDHIEWDHVPWSPLIGSALLGLVFNFLLNFGIALLDPLVISIGMLFGMPLSACIDFLFRALPISAFFLVGSLLITISFVLIAFPIELAIRKMFCSATTADSKTSAAESIEEESSSEKECEETPFHH</sequence>
<feature type="transmembrane region" description="Helical" evidence="2">
    <location>
        <begin position="393"/>
        <end position="412"/>
    </location>
</feature>
<feature type="compositionally biased region" description="Basic and acidic residues" evidence="1">
    <location>
        <begin position="443"/>
        <end position="455"/>
    </location>
</feature>
<keyword evidence="2" id="KW-0472">Membrane</keyword>
<feature type="domain" description="EamA" evidence="3">
    <location>
        <begin position="109"/>
        <end position="262"/>
    </location>
</feature>
<evidence type="ECO:0000313" key="4">
    <source>
        <dbReference type="Proteomes" id="UP000887572"/>
    </source>
</evidence>
<dbReference type="SUPFAM" id="SSF103481">
    <property type="entry name" value="Multidrug resistance efflux transporter EmrE"/>
    <property type="match status" value="1"/>
</dbReference>
<evidence type="ECO:0000256" key="1">
    <source>
        <dbReference type="SAM" id="MobiDB-lite"/>
    </source>
</evidence>
<reference evidence="5" key="1">
    <citation type="submission" date="2022-11" db="UniProtKB">
        <authorList>
            <consortium name="WormBaseParasite"/>
        </authorList>
    </citation>
    <scope>IDENTIFICATION</scope>
</reference>
<dbReference type="Pfam" id="PF00892">
    <property type="entry name" value="EamA"/>
    <property type="match status" value="1"/>
</dbReference>
<feature type="transmembrane region" description="Helical" evidence="2">
    <location>
        <begin position="245"/>
        <end position="263"/>
    </location>
</feature>
<feature type="transmembrane region" description="Helical" evidence="2">
    <location>
        <begin position="340"/>
        <end position="360"/>
    </location>
</feature>
<keyword evidence="2" id="KW-0812">Transmembrane</keyword>
<feature type="region of interest" description="Disordered" evidence="1">
    <location>
        <begin position="432"/>
        <end position="455"/>
    </location>
</feature>
<evidence type="ECO:0000256" key="2">
    <source>
        <dbReference type="SAM" id="Phobius"/>
    </source>
</evidence>
<evidence type="ECO:0000313" key="5">
    <source>
        <dbReference type="WBParaSite" id="Gr19_v10_g872.t1"/>
    </source>
</evidence>
<dbReference type="GO" id="GO:0016020">
    <property type="term" value="C:membrane"/>
    <property type="evidence" value="ECO:0007669"/>
    <property type="project" value="InterPro"/>
</dbReference>
<feature type="transmembrane region" description="Helical" evidence="2">
    <location>
        <begin position="103"/>
        <end position="123"/>
    </location>
</feature>
<feature type="transmembrane region" description="Helical" evidence="2">
    <location>
        <begin position="135"/>
        <end position="162"/>
    </location>
</feature>
<keyword evidence="4" id="KW-1185">Reference proteome</keyword>
<protein>
    <submittedName>
        <fullName evidence="5">EamA domain-containing protein</fullName>
    </submittedName>
</protein>
<feature type="transmembrane region" description="Helical" evidence="2">
    <location>
        <begin position="367"/>
        <end position="387"/>
    </location>
</feature>
<feature type="region of interest" description="Disordered" evidence="1">
    <location>
        <begin position="49"/>
        <end position="70"/>
    </location>
</feature>
<organism evidence="4 5">
    <name type="scientific">Globodera rostochiensis</name>
    <name type="common">Golden nematode worm</name>
    <name type="synonym">Heterodera rostochiensis</name>
    <dbReference type="NCBI Taxonomy" id="31243"/>
    <lineage>
        <taxon>Eukaryota</taxon>
        <taxon>Metazoa</taxon>
        <taxon>Ecdysozoa</taxon>
        <taxon>Nematoda</taxon>
        <taxon>Chromadorea</taxon>
        <taxon>Rhabditida</taxon>
        <taxon>Tylenchina</taxon>
        <taxon>Tylenchomorpha</taxon>
        <taxon>Tylenchoidea</taxon>
        <taxon>Heteroderidae</taxon>
        <taxon>Heteroderinae</taxon>
        <taxon>Globodera</taxon>
    </lineage>
</organism>
<dbReference type="PANTHER" id="PTHR19346">
    <property type="entry name" value="SUGAR PHOSPHATE TRANSPORTER DOMAIN-CONTAINING PROTEIN"/>
    <property type="match status" value="1"/>
</dbReference>
<keyword evidence="2" id="KW-1133">Transmembrane helix</keyword>
<dbReference type="InterPro" id="IPR026505">
    <property type="entry name" value="Solute_c_fam_35_mem_F3/F4"/>
</dbReference>
<dbReference type="Proteomes" id="UP000887572">
    <property type="component" value="Unplaced"/>
</dbReference>
<dbReference type="InterPro" id="IPR037185">
    <property type="entry name" value="EmrE-like"/>
</dbReference>
<feature type="transmembrane region" description="Helical" evidence="2">
    <location>
        <begin position="303"/>
        <end position="328"/>
    </location>
</feature>
<dbReference type="AlphaFoldDB" id="A0A914IBN1"/>
<accession>A0A914IBN1</accession>
<feature type="transmembrane region" description="Helical" evidence="2">
    <location>
        <begin position="214"/>
        <end position="238"/>
    </location>
</feature>
<dbReference type="Gene3D" id="1.10.3730.20">
    <property type="match status" value="1"/>
</dbReference>
<dbReference type="InterPro" id="IPR000620">
    <property type="entry name" value="EamA_dom"/>
</dbReference>
<proteinExistence type="predicted"/>
<name>A0A914IBN1_GLORO</name>
<feature type="transmembrane region" description="Helical" evidence="2">
    <location>
        <begin position="269"/>
        <end position="291"/>
    </location>
</feature>
<dbReference type="WBParaSite" id="Gr19_v10_g872.t1">
    <property type="protein sequence ID" value="Gr19_v10_g872.t1"/>
    <property type="gene ID" value="Gr19_v10_g872"/>
</dbReference>
<dbReference type="PANTHER" id="PTHR19346:SF4">
    <property type="entry name" value="SUGAR PHOSPHATE TRANSPORTER DOMAIN-CONTAINING PROTEIN"/>
    <property type="match status" value="1"/>
</dbReference>